<keyword evidence="1" id="KW-0472">Membrane</keyword>
<sequence>MINTSIDPIGQRVNGGSVQRRPYPNPFTGFSLIEVLVSLSLASMLGTIAVGLLLRCQHLSDGTTNQLDQIQTFSRLADTFRDDVHTALSADTETNASVTLRYAGDSVIQYQWDQVNQRIVRSIRRSDQVVASEFYVLSSKAQVKFEQASSPDIVRLNLDTAGRSERSTNSVVCQAVVHRWPEVSK</sequence>
<accession>A0A5C6FYX1</accession>
<dbReference type="PROSITE" id="PS00409">
    <property type="entry name" value="PROKAR_NTER_METHYL"/>
    <property type="match status" value="1"/>
</dbReference>
<comment type="caution">
    <text evidence="2">The sequence shown here is derived from an EMBL/GenBank/DDBJ whole genome shotgun (WGS) entry which is preliminary data.</text>
</comment>
<evidence type="ECO:0000256" key="1">
    <source>
        <dbReference type="SAM" id="Phobius"/>
    </source>
</evidence>
<dbReference type="AlphaFoldDB" id="A0A5C6FYX1"/>
<reference evidence="2 3" key="1">
    <citation type="submission" date="2019-02" db="EMBL/GenBank/DDBJ databases">
        <title>Deep-cultivation of Planctomycetes and their phenomic and genomic characterization uncovers novel biology.</title>
        <authorList>
            <person name="Wiegand S."/>
            <person name="Jogler M."/>
            <person name="Boedeker C."/>
            <person name="Pinto D."/>
            <person name="Vollmers J."/>
            <person name="Rivas-Marin E."/>
            <person name="Kohn T."/>
            <person name="Peeters S.H."/>
            <person name="Heuer A."/>
            <person name="Rast P."/>
            <person name="Oberbeckmann S."/>
            <person name="Bunk B."/>
            <person name="Jeske O."/>
            <person name="Meyerdierks A."/>
            <person name="Storesund J.E."/>
            <person name="Kallscheuer N."/>
            <person name="Luecker S."/>
            <person name="Lage O.M."/>
            <person name="Pohl T."/>
            <person name="Merkel B.J."/>
            <person name="Hornburger P."/>
            <person name="Mueller R.-W."/>
            <person name="Bruemmer F."/>
            <person name="Labrenz M."/>
            <person name="Spormann A.M."/>
            <person name="Op Den Camp H."/>
            <person name="Overmann J."/>
            <person name="Amann R."/>
            <person name="Jetten M.S.M."/>
            <person name="Mascher T."/>
            <person name="Medema M.H."/>
            <person name="Devos D.P."/>
            <person name="Kaster A.-K."/>
            <person name="Ovreas L."/>
            <person name="Rohde M."/>
            <person name="Galperin M.Y."/>
            <person name="Jogler C."/>
        </authorList>
    </citation>
    <scope>NUCLEOTIDE SEQUENCE [LARGE SCALE GENOMIC DNA]</scope>
    <source>
        <strain evidence="2 3">V7</strain>
    </source>
</reference>
<feature type="transmembrane region" description="Helical" evidence="1">
    <location>
        <begin position="30"/>
        <end position="54"/>
    </location>
</feature>
<dbReference type="NCBIfam" id="TIGR02532">
    <property type="entry name" value="IV_pilin_GFxxxE"/>
    <property type="match status" value="1"/>
</dbReference>
<dbReference type="InterPro" id="IPR012902">
    <property type="entry name" value="N_methyl_site"/>
</dbReference>
<proteinExistence type="predicted"/>
<organism evidence="2 3">
    <name type="scientific">Crateriforma conspicua</name>
    <dbReference type="NCBI Taxonomy" id="2527996"/>
    <lineage>
        <taxon>Bacteria</taxon>
        <taxon>Pseudomonadati</taxon>
        <taxon>Planctomycetota</taxon>
        <taxon>Planctomycetia</taxon>
        <taxon>Planctomycetales</taxon>
        <taxon>Planctomycetaceae</taxon>
        <taxon>Crateriforma</taxon>
    </lineage>
</organism>
<keyword evidence="1" id="KW-1133">Transmembrane helix</keyword>
<dbReference type="Proteomes" id="UP000316476">
    <property type="component" value="Unassembled WGS sequence"/>
</dbReference>
<keyword evidence="1" id="KW-0812">Transmembrane</keyword>
<evidence type="ECO:0008006" key="4">
    <source>
        <dbReference type="Google" id="ProtNLM"/>
    </source>
</evidence>
<evidence type="ECO:0000313" key="2">
    <source>
        <dbReference type="EMBL" id="TWU66500.1"/>
    </source>
</evidence>
<name>A0A5C6FYX1_9PLAN</name>
<dbReference type="EMBL" id="SJPZ01000001">
    <property type="protein sequence ID" value="TWU66500.1"/>
    <property type="molecule type" value="Genomic_DNA"/>
</dbReference>
<dbReference type="OrthoDB" id="263003at2"/>
<protein>
    <recommendedName>
        <fullName evidence="4">Prepilin-type N-terminal cleavage/methylation domain-containing protein</fullName>
    </recommendedName>
</protein>
<evidence type="ECO:0000313" key="3">
    <source>
        <dbReference type="Proteomes" id="UP000316476"/>
    </source>
</evidence>
<dbReference type="RefSeq" id="WP_146413123.1">
    <property type="nucleotide sequence ID" value="NZ_SJPZ01000001.1"/>
</dbReference>
<dbReference type="Pfam" id="PF07963">
    <property type="entry name" value="N_methyl"/>
    <property type="match status" value="1"/>
</dbReference>
<gene>
    <name evidence="2" type="ORF">V7x_20670</name>
</gene>